<evidence type="ECO:0000313" key="2">
    <source>
        <dbReference type="Proteomes" id="UP000092713"/>
    </source>
</evidence>
<dbReference type="OrthoDB" id="8926298at2"/>
<name>A0A1A7C0S1_9BURK</name>
<proteinExistence type="predicted"/>
<organism evidence="1 2">
    <name type="scientific">Janthinobacterium psychrotolerans</name>
    <dbReference type="NCBI Taxonomy" id="1747903"/>
    <lineage>
        <taxon>Bacteria</taxon>
        <taxon>Pseudomonadati</taxon>
        <taxon>Pseudomonadota</taxon>
        <taxon>Betaproteobacteria</taxon>
        <taxon>Burkholderiales</taxon>
        <taxon>Oxalobacteraceae</taxon>
        <taxon>Janthinobacterium</taxon>
    </lineage>
</organism>
<comment type="caution">
    <text evidence="1">The sequence shown here is derived from an EMBL/GenBank/DDBJ whole genome shotgun (WGS) entry which is preliminary data.</text>
</comment>
<reference evidence="1 2" key="1">
    <citation type="submission" date="2016-04" db="EMBL/GenBank/DDBJ databases">
        <title>Draft genome sequence of Janthinobacterium psychrotolerans sp. nov., isolated from freshwater sediments in Denmark.</title>
        <authorList>
            <person name="Gong X."/>
            <person name="Skrivergaard S."/>
            <person name="Korsgaard B.S."/>
            <person name="Schreiber L."/>
            <person name="Marshall I.P."/>
            <person name="Finster K."/>
            <person name="Schramm A."/>
        </authorList>
    </citation>
    <scope>NUCLEOTIDE SEQUENCE [LARGE SCALE GENOMIC DNA]</scope>
    <source>
        <strain evidence="1 2">S3-2</strain>
    </source>
</reference>
<dbReference type="RefSeq" id="WP_065308097.1">
    <property type="nucleotide sequence ID" value="NZ_LOCQ01000054.1"/>
</dbReference>
<sequence>MLQANEVARRFGAIEQAIGQAAQLCGSAQEMPMDLKDCINQLDQQKASVRQAIDSHDDARIRQAVDNMESLGDRAKRACGTAPKLTPEVKNAVIRVHDELSDLKHQLH</sequence>
<gene>
    <name evidence="1" type="ORF">ASR47_1009152</name>
</gene>
<keyword evidence="2" id="KW-1185">Reference proteome</keyword>
<accession>A0A1A7C0S1</accession>
<dbReference type="AlphaFoldDB" id="A0A1A7C0S1"/>
<dbReference type="Proteomes" id="UP000092713">
    <property type="component" value="Unassembled WGS sequence"/>
</dbReference>
<evidence type="ECO:0000313" key="1">
    <source>
        <dbReference type="EMBL" id="OBV39337.1"/>
    </source>
</evidence>
<protein>
    <submittedName>
        <fullName evidence="1">Uncharacterized protein</fullName>
    </submittedName>
</protein>
<dbReference type="EMBL" id="LOCQ01000054">
    <property type="protein sequence ID" value="OBV39337.1"/>
    <property type="molecule type" value="Genomic_DNA"/>
</dbReference>